<keyword evidence="2" id="KW-1185">Reference proteome</keyword>
<reference evidence="2" key="1">
    <citation type="submission" date="2014-04" db="EMBL/GenBank/DDBJ databases">
        <title>Evolutionary Origins and Diversification of the Mycorrhizal Mutualists.</title>
        <authorList>
            <consortium name="DOE Joint Genome Institute"/>
            <consortium name="Mycorrhizal Genomics Consortium"/>
            <person name="Kohler A."/>
            <person name="Kuo A."/>
            <person name="Nagy L.G."/>
            <person name="Floudas D."/>
            <person name="Copeland A."/>
            <person name="Barry K.W."/>
            <person name="Cichocki N."/>
            <person name="Veneault-Fourrey C."/>
            <person name="LaButti K."/>
            <person name="Lindquist E.A."/>
            <person name="Lipzen A."/>
            <person name="Lundell T."/>
            <person name="Morin E."/>
            <person name="Murat C."/>
            <person name="Riley R."/>
            <person name="Ohm R."/>
            <person name="Sun H."/>
            <person name="Tunlid A."/>
            <person name="Henrissat B."/>
            <person name="Grigoriev I.V."/>
            <person name="Hibbett D.S."/>
            <person name="Martin F."/>
        </authorList>
    </citation>
    <scope>NUCLEOTIDE SEQUENCE [LARGE SCALE GENOMIC DNA]</scope>
    <source>
        <strain evidence="2">FD-334 SS-4</strain>
    </source>
</reference>
<proteinExistence type="predicted"/>
<dbReference type="Proteomes" id="UP000054270">
    <property type="component" value="Unassembled WGS sequence"/>
</dbReference>
<accession>A0A0D2PNG3</accession>
<dbReference type="EMBL" id="KN817558">
    <property type="protein sequence ID" value="KJA21440.1"/>
    <property type="molecule type" value="Genomic_DNA"/>
</dbReference>
<dbReference type="AlphaFoldDB" id="A0A0D2PNG3"/>
<dbReference type="OMA" id="CQEFRTS"/>
<organism evidence="1 2">
    <name type="scientific">Hypholoma sublateritium (strain FD-334 SS-4)</name>
    <dbReference type="NCBI Taxonomy" id="945553"/>
    <lineage>
        <taxon>Eukaryota</taxon>
        <taxon>Fungi</taxon>
        <taxon>Dikarya</taxon>
        <taxon>Basidiomycota</taxon>
        <taxon>Agaricomycotina</taxon>
        <taxon>Agaricomycetes</taxon>
        <taxon>Agaricomycetidae</taxon>
        <taxon>Agaricales</taxon>
        <taxon>Agaricineae</taxon>
        <taxon>Strophariaceae</taxon>
        <taxon>Hypholoma</taxon>
    </lineage>
</organism>
<sequence length="218" mass="24653">MSFFQQPSSIPQVTFPPYTPHPRHSVGTLHYEKDYNHDLTAIKVQLRNFLTRNNLSEMWAGFPFQCMQDIYGREPATVSYASYDFQFHEAFHSLEQRSGLRSVTFQYSSPSPRPGSHMMDWTIVVPERQSLRQAHCTPGIVSIAHVQVNPLVRETSFGFALMTNPHIVQRALALSIELGMLITIQVANRKTPVCSPGQILFLTTDSHGRSQVVSTFTG</sequence>
<protein>
    <submittedName>
        <fullName evidence="1">Uncharacterized protein</fullName>
    </submittedName>
</protein>
<name>A0A0D2PNG3_HYPSF</name>
<dbReference type="OrthoDB" id="2937383at2759"/>
<evidence type="ECO:0000313" key="1">
    <source>
        <dbReference type="EMBL" id="KJA21440.1"/>
    </source>
</evidence>
<evidence type="ECO:0000313" key="2">
    <source>
        <dbReference type="Proteomes" id="UP000054270"/>
    </source>
</evidence>
<gene>
    <name evidence="1" type="ORF">HYPSUDRAFT_42092</name>
</gene>